<dbReference type="PANTHER" id="PTHR28620">
    <property type="entry name" value="CENTROMERE PROTEIN V"/>
    <property type="match status" value="1"/>
</dbReference>
<dbReference type="OrthoDB" id="9805575at2"/>
<comment type="similarity">
    <text evidence="1">Belongs to the Gfa family.</text>
</comment>
<evidence type="ECO:0000256" key="1">
    <source>
        <dbReference type="ARBA" id="ARBA00005495"/>
    </source>
</evidence>
<keyword evidence="6" id="KW-1185">Reference proteome</keyword>
<evidence type="ECO:0000256" key="2">
    <source>
        <dbReference type="ARBA" id="ARBA00022723"/>
    </source>
</evidence>
<dbReference type="Gene3D" id="2.170.150.70">
    <property type="match status" value="1"/>
</dbReference>
<keyword evidence="2" id="KW-0479">Metal-binding</keyword>
<evidence type="ECO:0000313" key="5">
    <source>
        <dbReference type="EMBL" id="AKV00431.1"/>
    </source>
</evidence>
<protein>
    <submittedName>
        <fullName evidence="5">Gfa-like protein</fullName>
    </submittedName>
</protein>
<dbReference type="Proteomes" id="UP000064967">
    <property type="component" value="Chromosome"/>
</dbReference>
<keyword evidence="3" id="KW-0862">Zinc</keyword>
<dbReference type="PROSITE" id="PS51891">
    <property type="entry name" value="CENP_V_GFA"/>
    <property type="match status" value="1"/>
</dbReference>
<accession>A0A0K1Q3M0</accession>
<dbReference type="InterPro" id="IPR052355">
    <property type="entry name" value="CENP-V-like"/>
</dbReference>
<gene>
    <name evidence="5" type="ORF">AKJ09_07094</name>
</gene>
<proteinExistence type="inferred from homology"/>
<dbReference type="RefSeq" id="WP_146651722.1">
    <property type="nucleotide sequence ID" value="NZ_CP012333.1"/>
</dbReference>
<dbReference type="Pfam" id="PF04828">
    <property type="entry name" value="GFA"/>
    <property type="match status" value="1"/>
</dbReference>
<dbReference type="PATRIC" id="fig|1391654.3.peg.7200"/>
<organism evidence="5 6">
    <name type="scientific">Labilithrix luteola</name>
    <dbReference type="NCBI Taxonomy" id="1391654"/>
    <lineage>
        <taxon>Bacteria</taxon>
        <taxon>Pseudomonadati</taxon>
        <taxon>Myxococcota</taxon>
        <taxon>Polyangia</taxon>
        <taxon>Polyangiales</taxon>
        <taxon>Labilitrichaceae</taxon>
        <taxon>Labilithrix</taxon>
    </lineage>
</organism>
<dbReference type="EMBL" id="CP012333">
    <property type="protein sequence ID" value="AKV00431.1"/>
    <property type="molecule type" value="Genomic_DNA"/>
</dbReference>
<dbReference type="SUPFAM" id="SSF51316">
    <property type="entry name" value="Mss4-like"/>
    <property type="match status" value="1"/>
</dbReference>
<reference evidence="5 6" key="1">
    <citation type="submission" date="2015-08" db="EMBL/GenBank/DDBJ databases">
        <authorList>
            <person name="Babu N.S."/>
            <person name="Beckwith C.J."/>
            <person name="Beseler K.G."/>
            <person name="Brison A."/>
            <person name="Carone J.V."/>
            <person name="Caskin T.P."/>
            <person name="Diamond M."/>
            <person name="Durham M.E."/>
            <person name="Foxe J.M."/>
            <person name="Go M."/>
            <person name="Henderson B.A."/>
            <person name="Jones I.B."/>
            <person name="McGettigan J.A."/>
            <person name="Micheletti S.J."/>
            <person name="Nasrallah M.E."/>
            <person name="Ortiz D."/>
            <person name="Piller C.R."/>
            <person name="Privatt S.R."/>
            <person name="Schneider S.L."/>
            <person name="Sharp S."/>
            <person name="Smith T.C."/>
            <person name="Stanton J.D."/>
            <person name="Ullery H.E."/>
            <person name="Wilson R.J."/>
            <person name="Serrano M.G."/>
            <person name="Buck G."/>
            <person name="Lee V."/>
            <person name="Wang Y."/>
            <person name="Carvalho R."/>
            <person name="Voegtly L."/>
            <person name="Shi R."/>
            <person name="Duckworth R."/>
            <person name="Johnson A."/>
            <person name="Loviza R."/>
            <person name="Walstead R."/>
            <person name="Shah Z."/>
            <person name="Kiflezghi M."/>
            <person name="Wade K."/>
            <person name="Ball S.L."/>
            <person name="Bradley K.W."/>
            <person name="Asai D.J."/>
            <person name="Bowman C.A."/>
            <person name="Russell D.A."/>
            <person name="Pope W.H."/>
            <person name="Jacobs-Sera D."/>
            <person name="Hendrix R.W."/>
            <person name="Hatfull G.F."/>
        </authorList>
    </citation>
    <scope>NUCLEOTIDE SEQUENCE [LARGE SCALE GENOMIC DNA]</scope>
    <source>
        <strain evidence="5 6">DSM 27648</strain>
    </source>
</reference>
<dbReference type="PANTHER" id="PTHR28620:SF1">
    <property type="entry name" value="CENP-V_GFA DOMAIN-CONTAINING PROTEIN"/>
    <property type="match status" value="1"/>
</dbReference>
<feature type="domain" description="CENP-V/GFA" evidence="4">
    <location>
        <begin position="7"/>
        <end position="118"/>
    </location>
</feature>
<evidence type="ECO:0000259" key="4">
    <source>
        <dbReference type="PROSITE" id="PS51891"/>
    </source>
</evidence>
<dbReference type="InterPro" id="IPR006913">
    <property type="entry name" value="CENP-V/GFA"/>
</dbReference>
<sequence>MSNAKTYAGSCHCKQVRFEVTTEIDGASACNCSICSRVGWLMKSVPPGDFKLLSGDTAQTNYQFGGKSMHHLFCTTCGIHAFGKYAHGGEEKIVVNLRCLEDLDVDALKVQTFDGKSY</sequence>
<evidence type="ECO:0000313" key="6">
    <source>
        <dbReference type="Proteomes" id="UP000064967"/>
    </source>
</evidence>
<dbReference type="GO" id="GO:0016846">
    <property type="term" value="F:carbon-sulfur lyase activity"/>
    <property type="evidence" value="ECO:0007669"/>
    <property type="project" value="InterPro"/>
</dbReference>
<dbReference type="GO" id="GO:0046872">
    <property type="term" value="F:metal ion binding"/>
    <property type="evidence" value="ECO:0007669"/>
    <property type="project" value="UniProtKB-KW"/>
</dbReference>
<dbReference type="AlphaFoldDB" id="A0A0K1Q3M0"/>
<dbReference type="InterPro" id="IPR011057">
    <property type="entry name" value="Mss4-like_sf"/>
</dbReference>
<dbReference type="KEGG" id="llu:AKJ09_07094"/>
<evidence type="ECO:0000256" key="3">
    <source>
        <dbReference type="ARBA" id="ARBA00022833"/>
    </source>
</evidence>
<name>A0A0K1Q3M0_9BACT</name>